<dbReference type="Proteomes" id="UP000324222">
    <property type="component" value="Unassembled WGS sequence"/>
</dbReference>
<dbReference type="EMBL" id="VSRR010054472">
    <property type="protein sequence ID" value="MPC80592.1"/>
    <property type="molecule type" value="Genomic_DNA"/>
</dbReference>
<proteinExistence type="predicted"/>
<name>A0A5B7IA22_PORTR</name>
<sequence length="46" mass="4654">MPLLKYWWCEEAFIFWTARPGCGSGGGGSSSGGGGGGFIFSGGACF</sequence>
<comment type="caution">
    <text evidence="1">The sequence shown here is derived from an EMBL/GenBank/DDBJ whole genome shotgun (WGS) entry which is preliminary data.</text>
</comment>
<dbReference type="AlphaFoldDB" id="A0A5B7IA22"/>
<evidence type="ECO:0000313" key="1">
    <source>
        <dbReference type="EMBL" id="MPC80592.1"/>
    </source>
</evidence>
<accession>A0A5B7IA22</accession>
<keyword evidence="2" id="KW-1185">Reference proteome</keyword>
<gene>
    <name evidence="1" type="ORF">E2C01_075175</name>
</gene>
<protein>
    <submittedName>
        <fullName evidence="1">Uncharacterized protein</fullName>
    </submittedName>
</protein>
<evidence type="ECO:0000313" key="2">
    <source>
        <dbReference type="Proteomes" id="UP000324222"/>
    </source>
</evidence>
<organism evidence="1 2">
    <name type="scientific">Portunus trituberculatus</name>
    <name type="common">Swimming crab</name>
    <name type="synonym">Neptunus trituberculatus</name>
    <dbReference type="NCBI Taxonomy" id="210409"/>
    <lineage>
        <taxon>Eukaryota</taxon>
        <taxon>Metazoa</taxon>
        <taxon>Ecdysozoa</taxon>
        <taxon>Arthropoda</taxon>
        <taxon>Crustacea</taxon>
        <taxon>Multicrustacea</taxon>
        <taxon>Malacostraca</taxon>
        <taxon>Eumalacostraca</taxon>
        <taxon>Eucarida</taxon>
        <taxon>Decapoda</taxon>
        <taxon>Pleocyemata</taxon>
        <taxon>Brachyura</taxon>
        <taxon>Eubrachyura</taxon>
        <taxon>Portunoidea</taxon>
        <taxon>Portunidae</taxon>
        <taxon>Portuninae</taxon>
        <taxon>Portunus</taxon>
    </lineage>
</organism>
<reference evidence="1 2" key="1">
    <citation type="submission" date="2019-05" db="EMBL/GenBank/DDBJ databases">
        <title>Another draft genome of Portunus trituberculatus and its Hox gene families provides insights of decapod evolution.</title>
        <authorList>
            <person name="Jeong J.-H."/>
            <person name="Song I."/>
            <person name="Kim S."/>
            <person name="Choi T."/>
            <person name="Kim D."/>
            <person name="Ryu S."/>
            <person name="Kim W."/>
        </authorList>
    </citation>
    <scope>NUCLEOTIDE SEQUENCE [LARGE SCALE GENOMIC DNA]</scope>
    <source>
        <tissue evidence="1">Muscle</tissue>
    </source>
</reference>